<gene>
    <name evidence="11" type="ORF">EMPS_05685</name>
</gene>
<dbReference type="Gene3D" id="3.90.70.10">
    <property type="entry name" value="Cysteine proteinases"/>
    <property type="match status" value="2"/>
</dbReference>
<name>A0A9P3LWQ6_9FUNG</name>
<evidence type="ECO:0000259" key="9">
    <source>
        <dbReference type="PROSITE" id="PS50235"/>
    </source>
</evidence>
<dbReference type="GO" id="GO:0006508">
    <property type="term" value="P:proteolysis"/>
    <property type="evidence" value="ECO:0007669"/>
    <property type="project" value="UniProtKB-KW"/>
</dbReference>
<evidence type="ECO:0000313" key="12">
    <source>
        <dbReference type="Proteomes" id="UP000827284"/>
    </source>
</evidence>
<dbReference type="PROSITE" id="PS00973">
    <property type="entry name" value="USP_2"/>
    <property type="match status" value="1"/>
</dbReference>
<dbReference type="SUPFAM" id="SSF143791">
    <property type="entry name" value="DUSP-like"/>
    <property type="match status" value="1"/>
</dbReference>
<keyword evidence="4" id="KW-0645">Protease</keyword>
<comment type="catalytic activity">
    <reaction evidence="1">
        <text>Thiol-dependent hydrolysis of ester, thioester, amide, peptide and isopeptide bonds formed by the C-terminal Gly of ubiquitin (a 76-residue protein attached to proteins as an intracellular targeting signal).</text>
        <dbReference type="EC" id="3.4.19.12"/>
    </reaction>
</comment>
<dbReference type="InterPro" id="IPR035927">
    <property type="entry name" value="DUSP-like_sf"/>
</dbReference>
<dbReference type="EC" id="3.4.19.12" evidence="3"/>
<dbReference type="InterPro" id="IPR038765">
    <property type="entry name" value="Papain-like_cys_pep_sf"/>
</dbReference>
<feature type="region of interest" description="Disordered" evidence="8">
    <location>
        <begin position="926"/>
        <end position="975"/>
    </location>
</feature>
<dbReference type="PROSITE" id="PS50235">
    <property type="entry name" value="USP_3"/>
    <property type="match status" value="1"/>
</dbReference>
<sequence length="1453" mass="160856">MSPSPDHDMPPTAATTDSQASSSSSSSSIPTAPSHLPSASPSPAAKSTSTTSLSSTLTAPLIDRSSAPGSSSSTHLSSLPPTIAAPSHKRSREPSSMTDPSEAARYTTPPREMFRASTTREEDDSETGSEADFVPRSDPAEHLQQHSHQPHQQEQHLTSLGQQLSIHSPGKTQHALADRDLDHDLDQDQDQEDQISAAMDSEITSVEIEPEYIQESEATRPDVPSFQEQLDAFLDMTRQPLVEGDPWYLVDEAWIIAFRRYCSRMKAGNEQAAQHPGPIDNSLLFSNEGLRKDLKVKCVSESGWDKLVSWYGTSTAPIMRRVVNTGSPEVPNYQIDYYPPVFTLYKVVAPNKPELAMMAMNEPETVEVPRNTKMGDLKASLLSRFDISALVTSRIWAFPSYATPNVEGNAIESTDVITAGGSCLENVEDDTPIVEVQELMKAKDIALEVQDDGEYIIPNSPATTSFITSLPTTYPRSLYGPRSSTPVSNGPPVEGLCGLSNLGNTCFMNSALQCLSNTPDLTRYILAGAWRDELNRDNPLGMEGEVARAYANLIDKLWNGPSKVFSPRDFKSTIGRFAPSFTGYHQHDSQELLAFLLDGLHEDLNRIIKKPYTEVPDSNGRPDEEVANDCWNIHKARNDSIIVDLFQGQYKSTLVCPECDKVSVTFDPFMYLSLPLPINKKWVGTISYVPYDRSLAIVDVRLQLPKGSTIRQLKDKVAALMGTQADRLFVAEVFSHRFYKSYENTDAVDEITETDKNFVYELPVADFTTSQDHVVFPVFSMIAPSQTSYHTRPSACGSPMMVCVTKEEAMDPNAVYNAIIAQASRYTTLSLYEEDESAETGRIPKQELCQVGVHSPPPVITSRYRSMGRSSMYAPASVPSLESMTNIYERANLEQEGEETDDSDPYESYDRHVVPRQNGHHQDLDLSLDMQEPGSPSTLSNSSRSSGRVPVPRPDDDELSEEDDPATLRQTPEPVPRSKILRPRIAVPIVRAGEMVYCLWERSLEPALAKPDSRYRYSREDSDNEEGGVRALWDVRGPPVTDPELQEELASSKTGKKVITLEDCLSEYTKEEQLGEEDPWYCPNCKKHQQASKKLDIWRLPDILVVHLKRFSHTRAWRDKIDAFVDFPIHGLDLSGKALKEEDREANVYDLFGVSNHMGGLGGGHYTAYAKNEKLDQWFNFDDSHVSPVGNVESIKTSSAYLLFYRRRNAPVRQYEQRPATPISSSSLGRNLSGGHGDSSNVLSLRSTSAFSGMDDDDSWPKEPFREIGPRQFGGQSLLDDDDDDELPSYNNVIPTSTPYTESLLFMSEKGKGKARSVDLDDTEEMDLQDGDLSTCASDGSNPATAQASPGRTPPSTSMLIGSYPAQTIISRDGGRIDDSDSDADMDEADEADEGYERVNMTMSMCERGDDEEGGADTASSTWQVLDRDDEDEGEDVEDGVNLVTFQGAPTEK</sequence>
<dbReference type="InterPro" id="IPR050185">
    <property type="entry name" value="Ub_carboxyl-term_hydrolase"/>
</dbReference>
<dbReference type="CDD" id="cd02674">
    <property type="entry name" value="Peptidase_C19R"/>
    <property type="match status" value="1"/>
</dbReference>
<dbReference type="Gene3D" id="3.30.2230.10">
    <property type="entry name" value="DUSP-like"/>
    <property type="match status" value="1"/>
</dbReference>
<protein>
    <recommendedName>
        <fullName evidence="3">ubiquitinyl hydrolase 1</fullName>
        <ecNumber evidence="3">3.4.19.12</ecNumber>
    </recommendedName>
</protein>
<feature type="region of interest" description="Disordered" evidence="8">
    <location>
        <begin position="1"/>
        <end position="159"/>
    </location>
</feature>
<dbReference type="PANTHER" id="PTHR21646:SF24">
    <property type="entry name" value="UBIQUITIN CARBOXYL-TERMINAL HYDROLASE"/>
    <property type="match status" value="1"/>
</dbReference>
<reference evidence="11" key="2">
    <citation type="journal article" date="2022" name="Microbiol. Resour. Announc.">
        <title>Whole-Genome Sequence of Entomortierella parvispora E1425, a Mucoromycotan Fungus Associated with Burkholderiaceae-Related Endosymbiotic Bacteria.</title>
        <authorList>
            <person name="Herlambang A."/>
            <person name="Guo Y."/>
            <person name="Takashima Y."/>
            <person name="Narisawa K."/>
            <person name="Ohta H."/>
            <person name="Nishizawa T."/>
        </authorList>
    </citation>
    <scope>NUCLEOTIDE SEQUENCE</scope>
    <source>
        <strain evidence="11">E1425</strain>
    </source>
</reference>
<dbReference type="GO" id="GO:0016579">
    <property type="term" value="P:protein deubiquitination"/>
    <property type="evidence" value="ECO:0007669"/>
    <property type="project" value="InterPro"/>
</dbReference>
<feature type="region of interest" description="Disordered" evidence="8">
    <location>
        <begin position="1330"/>
        <end position="1453"/>
    </location>
</feature>
<evidence type="ECO:0000259" key="10">
    <source>
        <dbReference type="PROSITE" id="PS51283"/>
    </source>
</evidence>
<evidence type="ECO:0000256" key="4">
    <source>
        <dbReference type="ARBA" id="ARBA00022670"/>
    </source>
</evidence>
<feature type="compositionally biased region" description="Acidic residues" evidence="8">
    <location>
        <begin position="955"/>
        <end position="965"/>
    </location>
</feature>
<dbReference type="Proteomes" id="UP000827284">
    <property type="component" value="Unassembled WGS sequence"/>
</dbReference>
<feature type="compositionally biased region" description="Acidic residues" evidence="8">
    <location>
        <begin position="1428"/>
        <end position="1439"/>
    </location>
</feature>
<organism evidence="11 12">
    <name type="scientific">Entomortierella parvispora</name>
    <dbReference type="NCBI Taxonomy" id="205924"/>
    <lineage>
        <taxon>Eukaryota</taxon>
        <taxon>Fungi</taxon>
        <taxon>Fungi incertae sedis</taxon>
        <taxon>Mucoromycota</taxon>
        <taxon>Mortierellomycotina</taxon>
        <taxon>Mortierellomycetes</taxon>
        <taxon>Mortierellales</taxon>
        <taxon>Mortierellaceae</taxon>
        <taxon>Entomortierella</taxon>
    </lineage>
</organism>
<evidence type="ECO:0000313" key="11">
    <source>
        <dbReference type="EMBL" id="GJJ73327.1"/>
    </source>
</evidence>
<dbReference type="InterPro" id="IPR028889">
    <property type="entry name" value="USP"/>
</dbReference>
<dbReference type="InterPro" id="IPR001394">
    <property type="entry name" value="Peptidase_C19_UCH"/>
</dbReference>
<evidence type="ECO:0000256" key="2">
    <source>
        <dbReference type="ARBA" id="ARBA00009085"/>
    </source>
</evidence>
<accession>A0A9P3LWQ6</accession>
<dbReference type="InterPro" id="IPR018200">
    <property type="entry name" value="USP_CS"/>
</dbReference>
<dbReference type="SUPFAM" id="SSF54001">
    <property type="entry name" value="Cysteine proteinases"/>
    <property type="match status" value="1"/>
</dbReference>
<keyword evidence="12" id="KW-1185">Reference proteome</keyword>
<keyword evidence="6 11" id="KW-0378">Hydrolase</keyword>
<feature type="compositionally biased region" description="Low complexity" evidence="8">
    <location>
        <begin position="10"/>
        <end position="78"/>
    </location>
</feature>
<proteinExistence type="inferred from homology"/>
<dbReference type="EMBL" id="BQFW01000008">
    <property type="protein sequence ID" value="GJJ73327.1"/>
    <property type="molecule type" value="Genomic_DNA"/>
</dbReference>
<comment type="similarity">
    <text evidence="2">Belongs to the peptidase C19 family.</text>
</comment>
<feature type="region of interest" description="Disordered" evidence="8">
    <location>
        <begin position="1253"/>
        <end position="1287"/>
    </location>
</feature>
<dbReference type="OrthoDB" id="292964at2759"/>
<evidence type="ECO:0000256" key="1">
    <source>
        <dbReference type="ARBA" id="ARBA00000707"/>
    </source>
</evidence>
<dbReference type="Pfam" id="PF06337">
    <property type="entry name" value="DUSP"/>
    <property type="match status" value="1"/>
</dbReference>
<keyword evidence="5" id="KW-0833">Ubl conjugation pathway</keyword>
<feature type="compositionally biased region" description="Low complexity" evidence="8">
    <location>
        <begin position="933"/>
        <end position="950"/>
    </location>
</feature>
<reference evidence="11" key="1">
    <citation type="submission" date="2021-11" db="EMBL/GenBank/DDBJ databases">
        <authorList>
            <person name="Herlambang A."/>
            <person name="Guo Y."/>
            <person name="Takashima Y."/>
            <person name="Nishizawa T."/>
        </authorList>
    </citation>
    <scope>NUCLEOTIDE SEQUENCE</scope>
    <source>
        <strain evidence="11">E1425</strain>
    </source>
</reference>
<feature type="compositionally biased region" description="Basic and acidic residues" evidence="8">
    <location>
        <begin position="133"/>
        <end position="144"/>
    </location>
</feature>
<feature type="compositionally biased region" description="Acidic residues" evidence="8">
    <location>
        <begin position="1380"/>
        <end position="1394"/>
    </location>
</feature>
<dbReference type="Pfam" id="PF00443">
    <property type="entry name" value="UCH"/>
    <property type="match status" value="1"/>
</dbReference>
<evidence type="ECO:0000256" key="6">
    <source>
        <dbReference type="ARBA" id="ARBA00022801"/>
    </source>
</evidence>
<dbReference type="PANTHER" id="PTHR21646">
    <property type="entry name" value="UBIQUITIN CARBOXYL-TERMINAL HYDROLASE"/>
    <property type="match status" value="1"/>
</dbReference>
<comment type="caution">
    <text evidence="11">The sequence shown here is derived from an EMBL/GenBank/DDBJ whole genome shotgun (WGS) entry which is preliminary data.</text>
</comment>
<dbReference type="InterPro" id="IPR006615">
    <property type="entry name" value="Pept_C19_DUSP"/>
</dbReference>
<feature type="region of interest" description="Disordered" evidence="8">
    <location>
        <begin position="1215"/>
        <end position="1240"/>
    </location>
</feature>
<keyword evidence="7" id="KW-0788">Thiol protease</keyword>
<dbReference type="PROSITE" id="PS51283">
    <property type="entry name" value="DUSP"/>
    <property type="match status" value="1"/>
</dbReference>
<feature type="compositionally biased region" description="Basic and acidic residues" evidence="8">
    <location>
        <begin position="1259"/>
        <end position="1269"/>
    </location>
</feature>
<dbReference type="PROSITE" id="PS00972">
    <property type="entry name" value="USP_1"/>
    <property type="match status" value="1"/>
</dbReference>
<dbReference type="SMART" id="SM00695">
    <property type="entry name" value="DUSP"/>
    <property type="match status" value="1"/>
</dbReference>
<evidence type="ECO:0000256" key="3">
    <source>
        <dbReference type="ARBA" id="ARBA00012759"/>
    </source>
</evidence>
<evidence type="ECO:0000256" key="7">
    <source>
        <dbReference type="ARBA" id="ARBA00022807"/>
    </source>
</evidence>
<feature type="compositionally biased region" description="Low complexity" evidence="8">
    <location>
        <begin position="146"/>
        <end position="156"/>
    </location>
</feature>
<feature type="compositionally biased region" description="Polar residues" evidence="8">
    <location>
        <begin position="1335"/>
        <end position="1368"/>
    </location>
</feature>
<evidence type="ECO:0000256" key="5">
    <source>
        <dbReference type="ARBA" id="ARBA00022786"/>
    </source>
</evidence>
<feature type="domain" description="DUSP" evidence="10">
    <location>
        <begin position="221"/>
        <end position="323"/>
    </location>
</feature>
<evidence type="ECO:0000256" key="8">
    <source>
        <dbReference type="SAM" id="MobiDB-lite"/>
    </source>
</evidence>
<feature type="domain" description="USP" evidence="9">
    <location>
        <begin position="497"/>
        <end position="1208"/>
    </location>
</feature>
<dbReference type="GO" id="GO:0004843">
    <property type="term" value="F:cysteine-type deubiquitinase activity"/>
    <property type="evidence" value="ECO:0007669"/>
    <property type="project" value="UniProtKB-EC"/>
</dbReference>